<dbReference type="PANTHER" id="PTHR24123:SF33">
    <property type="entry name" value="PROTEIN HOS4"/>
    <property type="match status" value="1"/>
</dbReference>
<name>A0A9P6IP12_9FUNG</name>
<feature type="coiled-coil region" evidence="4">
    <location>
        <begin position="210"/>
        <end position="253"/>
    </location>
</feature>
<keyword evidence="4" id="KW-0175">Coiled coil</keyword>
<evidence type="ECO:0000256" key="3">
    <source>
        <dbReference type="PROSITE-ProRule" id="PRU00023"/>
    </source>
</evidence>
<dbReference type="PANTHER" id="PTHR24123">
    <property type="entry name" value="ANKYRIN REPEAT-CONTAINING"/>
    <property type="match status" value="1"/>
</dbReference>
<comment type="caution">
    <text evidence="6">The sequence shown here is derived from an EMBL/GenBank/DDBJ whole genome shotgun (WGS) entry which is preliminary data.</text>
</comment>
<gene>
    <name evidence="6" type="ORF">BGZ65_009734</name>
</gene>
<feature type="repeat" description="ANK" evidence="3">
    <location>
        <begin position="318"/>
        <end position="350"/>
    </location>
</feature>
<feature type="region of interest" description="Disordered" evidence="5">
    <location>
        <begin position="467"/>
        <end position="540"/>
    </location>
</feature>
<proteinExistence type="predicted"/>
<dbReference type="PROSITE" id="PS50297">
    <property type="entry name" value="ANK_REP_REGION"/>
    <property type="match status" value="1"/>
</dbReference>
<organism evidence="6 7">
    <name type="scientific">Modicella reniformis</name>
    <dbReference type="NCBI Taxonomy" id="1440133"/>
    <lineage>
        <taxon>Eukaryota</taxon>
        <taxon>Fungi</taxon>
        <taxon>Fungi incertae sedis</taxon>
        <taxon>Mucoromycota</taxon>
        <taxon>Mortierellomycotina</taxon>
        <taxon>Mortierellomycetes</taxon>
        <taxon>Mortierellales</taxon>
        <taxon>Mortierellaceae</taxon>
        <taxon>Modicella</taxon>
    </lineage>
</organism>
<dbReference type="OrthoDB" id="341259at2759"/>
<dbReference type="Pfam" id="PF12796">
    <property type="entry name" value="Ank_2"/>
    <property type="match status" value="1"/>
</dbReference>
<sequence>MMQFGQLYPRSAIAGTASKGMLSTLAPKDVAVNHPRTKEILSDKSFVVASFMTNLAEKLERQLGYSRQRQPCGCDVDRGDRSPLEFPEDTYEDEPEEDFDDEDLDDEDEYDEDVDDEDLDDEDLDDENDDDVHKEDSLDEDHENKIEQDMVDGDSHRYARSSAVVSAAEDRSQAAVMLKVRNDRKVLEEELRERKLFDTQKRKFEEDRIQLLQRLRLEDEERRKRELQEKQRKERIEQEIRKKRAAAEADQAARSFLFKSTLDARVDIVKQIVEVSPAESDSLASIPTFSTASATSLAGWEYINAAEGVGKVGEEHGIQETLLHVAVRVGCFDLVFFFITKGAHLDALDFDGRTPLHTAAKHSVPLRICKLLLEKAPYHIDKTTISTGKTALHYAAQNGYGDLVILLLQHHARVNATDNEGNTPETLAKARVDHEKSTKAKAQKYRTVLQHIQKALVTIKEAQRQKEAQMEEQRKKDEELARKEAEKDRAARRKQEEKLEADQRRREEEEKELARLKALAADPRGHSNGGSGNKKKKKKK</sequence>
<dbReference type="SUPFAM" id="SSF48403">
    <property type="entry name" value="Ankyrin repeat"/>
    <property type="match status" value="1"/>
</dbReference>
<evidence type="ECO:0000313" key="7">
    <source>
        <dbReference type="Proteomes" id="UP000749646"/>
    </source>
</evidence>
<feature type="compositionally biased region" description="Acidic residues" evidence="5">
    <location>
        <begin position="86"/>
        <end position="130"/>
    </location>
</feature>
<dbReference type="PROSITE" id="PS50088">
    <property type="entry name" value="ANK_REPEAT"/>
    <property type="match status" value="3"/>
</dbReference>
<evidence type="ECO:0000256" key="2">
    <source>
        <dbReference type="ARBA" id="ARBA00023043"/>
    </source>
</evidence>
<evidence type="ECO:0000313" key="6">
    <source>
        <dbReference type="EMBL" id="KAF9942126.1"/>
    </source>
</evidence>
<evidence type="ECO:0000256" key="1">
    <source>
        <dbReference type="ARBA" id="ARBA00022737"/>
    </source>
</evidence>
<reference evidence="6" key="1">
    <citation type="journal article" date="2020" name="Fungal Divers.">
        <title>Resolving the Mortierellaceae phylogeny through synthesis of multi-gene phylogenetics and phylogenomics.</title>
        <authorList>
            <person name="Vandepol N."/>
            <person name="Liber J."/>
            <person name="Desiro A."/>
            <person name="Na H."/>
            <person name="Kennedy M."/>
            <person name="Barry K."/>
            <person name="Grigoriev I.V."/>
            <person name="Miller A.N."/>
            <person name="O'Donnell K."/>
            <person name="Stajich J.E."/>
            <person name="Bonito G."/>
        </authorList>
    </citation>
    <scope>NUCLEOTIDE SEQUENCE</scope>
    <source>
        <strain evidence="6">MES-2147</strain>
    </source>
</reference>
<feature type="non-terminal residue" evidence="6">
    <location>
        <position position="540"/>
    </location>
</feature>
<protein>
    <submittedName>
        <fullName evidence="6">Uncharacterized protein</fullName>
    </submittedName>
</protein>
<dbReference type="AlphaFoldDB" id="A0A9P6IP12"/>
<dbReference type="Gene3D" id="1.25.40.20">
    <property type="entry name" value="Ankyrin repeat-containing domain"/>
    <property type="match status" value="1"/>
</dbReference>
<feature type="repeat" description="ANK" evidence="3">
    <location>
        <begin position="387"/>
        <end position="419"/>
    </location>
</feature>
<dbReference type="EMBL" id="JAAAHW010009374">
    <property type="protein sequence ID" value="KAF9942126.1"/>
    <property type="molecule type" value="Genomic_DNA"/>
</dbReference>
<dbReference type="InterPro" id="IPR036770">
    <property type="entry name" value="Ankyrin_rpt-contain_sf"/>
</dbReference>
<dbReference type="SMART" id="SM00248">
    <property type="entry name" value="ANK"/>
    <property type="match status" value="3"/>
</dbReference>
<keyword evidence="1" id="KW-0677">Repeat</keyword>
<keyword evidence="7" id="KW-1185">Reference proteome</keyword>
<feature type="region of interest" description="Disordered" evidence="5">
    <location>
        <begin position="64"/>
        <end position="156"/>
    </location>
</feature>
<evidence type="ECO:0000256" key="5">
    <source>
        <dbReference type="SAM" id="MobiDB-lite"/>
    </source>
</evidence>
<accession>A0A9P6IP12</accession>
<feature type="compositionally biased region" description="Basic and acidic residues" evidence="5">
    <location>
        <begin position="467"/>
        <end position="515"/>
    </location>
</feature>
<dbReference type="InterPro" id="IPR002110">
    <property type="entry name" value="Ankyrin_rpt"/>
</dbReference>
<feature type="repeat" description="ANK" evidence="3">
    <location>
        <begin position="351"/>
        <end position="375"/>
    </location>
</feature>
<evidence type="ECO:0000256" key="4">
    <source>
        <dbReference type="SAM" id="Coils"/>
    </source>
</evidence>
<dbReference type="InterPro" id="IPR051165">
    <property type="entry name" value="Multifunctional_ANK_Repeat"/>
</dbReference>
<feature type="compositionally biased region" description="Basic and acidic residues" evidence="5">
    <location>
        <begin position="131"/>
        <end position="156"/>
    </location>
</feature>
<keyword evidence="2 3" id="KW-0040">ANK repeat</keyword>
<dbReference type="Proteomes" id="UP000749646">
    <property type="component" value="Unassembled WGS sequence"/>
</dbReference>